<feature type="domain" description="Histidine kinase/HSP90-like ATPase" evidence="9">
    <location>
        <begin position="204"/>
        <end position="380"/>
    </location>
</feature>
<dbReference type="GO" id="GO:0010906">
    <property type="term" value="P:regulation of glucose metabolic process"/>
    <property type="evidence" value="ECO:0007669"/>
    <property type="project" value="TreeGrafter"/>
</dbReference>
<dbReference type="PANTHER" id="PTHR11947:SF20">
    <property type="entry name" value="[3-METHYL-2-OXOBUTANOATE DEHYDROGENASE [LIPOAMIDE]] KINASE, MITOCHONDRIAL"/>
    <property type="match status" value="1"/>
</dbReference>
<sequence length="387" mass="41195">MSPSSRLIPLASLLAYNSATVLDSASFVLSQLPQRLSSRVRAFESLPFIVGTNPFISRTLDSFRQSRDTIAHFADDGPVNNLERNASLARTLEQLVHAHAHDVPTLAKGFHQCAKYMTPEEITAFLDNAIRSRIVVRLIAEQHIAISNTPDPLDDDIVGVVNNRCSPAEMVKTCASFVAEMCDATVGASPDCVLDGDVNATFAYVQVHMEYILTELLKNAYRASVEHHLRKDGRMSAIPPVVITISASPSPARPYMSLRIRDQGGGVSPTDISRIFSYAYSTAGRSGTAAGSLDDDGGGGPYAAQHIGGVASVDGDDSGAGGLFGDITSKGLQVGVGTLAGLGYGLPLARLYCNFFGGSLELKSLHGHGTDVFVKLRNLRDAGDVMV</sequence>
<evidence type="ECO:0000256" key="6">
    <source>
        <dbReference type="ARBA" id="ARBA00022840"/>
    </source>
</evidence>
<keyword evidence="3 8" id="KW-0808">Transferase</keyword>
<dbReference type="EMBL" id="KV426088">
    <property type="protein sequence ID" value="KZV88860.1"/>
    <property type="molecule type" value="Genomic_DNA"/>
</dbReference>
<keyword evidence="7 8" id="KW-0496">Mitochondrion</keyword>
<dbReference type="STRING" id="1314781.A0A165FEG6"/>
<dbReference type="Gene3D" id="1.20.140.20">
    <property type="entry name" value="Alpha-ketoacid/pyruvate dehydrogenase kinase, N-terminal domain"/>
    <property type="match status" value="1"/>
</dbReference>
<evidence type="ECO:0000259" key="9">
    <source>
        <dbReference type="SMART" id="SM00387"/>
    </source>
</evidence>
<dbReference type="SMART" id="SM00387">
    <property type="entry name" value="HATPase_c"/>
    <property type="match status" value="1"/>
</dbReference>
<dbReference type="InParanoid" id="A0A165FEG6"/>
<evidence type="ECO:0000256" key="2">
    <source>
        <dbReference type="ARBA" id="ARBA00022553"/>
    </source>
</evidence>
<dbReference type="Proteomes" id="UP000077266">
    <property type="component" value="Unassembled WGS sequence"/>
</dbReference>
<dbReference type="InterPro" id="IPR003594">
    <property type="entry name" value="HATPase_dom"/>
</dbReference>
<evidence type="ECO:0000256" key="5">
    <source>
        <dbReference type="ARBA" id="ARBA00022777"/>
    </source>
</evidence>
<keyword evidence="6 8" id="KW-0067">ATP-binding</keyword>
<comment type="subcellular location">
    <subcellularLocation>
        <location evidence="8">Mitochondrion matrix</location>
    </subcellularLocation>
</comment>
<dbReference type="SUPFAM" id="SSF69012">
    <property type="entry name" value="alpha-ketoacid dehydrogenase kinase, N-terminal domain"/>
    <property type="match status" value="1"/>
</dbReference>
<evidence type="ECO:0000256" key="1">
    <source>
        <dbReference type="ARBA" id="ARBA00006155"/>
    </source>
</evidence>
<evidence type="ECO:0000313" key="10">
    <source>
        <dbReference type="EMBL" id="KZV88860.1"/>
    </source>
</evidence>
<dbReference type="PANTHER" id="PTHR11947">
    <property type="entry name" value="PYRUVATE DEHYDROGENASE KINASE"/>
    <property type="match status" value="1"/>
</dbReference>
<dbReference type="GO" id="GO:0005759">
    <property type="term" value="C:mitochondrial matrix"/>
    <property type="evidence" value="ECO:0007669"/>
    <property type="project" value="UniProtKB-SubCell"/>
</dbReference>
<comment type="similarity">
    <text evidence="1 8">Belongs to the PDK/BCKDK protein kinase family.</text>
</comment>
<evidence type="ECO:0000313" key="11">
    <source>
        <dbReference type="Proteomes" id="UP000077266"/>
    </source>
</evidence>
<keyword evidence="4 8" id="KW-0547">Nucleotide-binding</keyword>
<keyword evidence="2" id="KW-0597">Phosphoprotein</keyword>
<evidence type="ECO:0000256" key="3">
    <source>
        <dbReference type="ARBA" id="ARBA00022679"/>
    </source>
</evidence>
<accession>A0A165FEG6</accession>
<name>A0A165FEG6_EXIGL</name>
<evidence type="ECO:0000256" key="8">
    <source>
        <dbReference type="RuleBase" id="RU366032"/>
    </source>
</evidence>
<dbReference type="Gene3D" id="3.30.565.10">
    <property type="entry name" value="Histidine kinase-like ATPase, C-terminal domain"/>
    <property type="match status" value="1"/>
</dbReference>
<evidence type="ECO:0000256" key="4">
    <source>
        <dbReference type="ARBA" id="ARBA00022741"/>
    </source>
</evidence>
<dbReference type="InterPro" id="IPR018955">
    <property type="entry name" value="BCDHK/PDK_N"/>
</dbReference>
<dbReference type="AlphaFoldDB" id="A0A165FEG6"/>
<proteinExistence type="inferred from homology"/>
<gene>
    <name evidence="10" type="ORF">EXIGLDRAFT_838914</name>
</gene>
<dbReference type="InterPro" id="IPR039028">
    <property type="entry name" value="BCKD/PDK"/>
</dbReference>
<dbReference type="EC" id="2.7.11.-" evidence="8"/>
<dbReference type="GO" id="GO:0005524">
    <property type="term" value="F:ATP binding"/>
    <property type="evidence" value="ECO:0007669"/>
    <property type="project" value="UniProtKB-UniRule"/>
</dbReference>
<dbReference type="InterPro" id="IPR036890">
    <property type="entry name" value="HATPase_C_sf"/>
</dbReference>
<dbReference type="SUPFAM" id="SSF55874">
    <property type="entry name" value="ATPase domain of HSP90 chaperone/DNA topoisomerase II/histidine kinase"/>
    <property type="match status" value="2"/>
</dbReference>
<dbReference type="OrthoDB" id="3264224at2759"/>
<dbReference type="InterPro" id="IPR036784">
    <property type="entry name" value="AK/P_DHK_N_sf"/>
</dbReference>
<dbReference type="Pfam" id="PF02518">
    <property type="entry name" value="HATPase_c"/>
    <property type="match status" value="1"/>
</dbReference>
<keyword evidence="11" id="KW-1185">Reference proteome</keyword>
<reference evidence="10 11" key="1">
    <citation type="journal article" date="2016" name="Mol. Biol. Evol.">
        <title>Comparative Genomics of Early-Diverging Mushroom-Forming Fungi Provides Insights into the Origins of Lignocellulose Decay Capabilities.</title>
        <authorList>
            <person name="Nagy L.G."/>
            <person name="Riley R."/>
            <person name="Tritt A."/>
            <person name="Adam C."/>
            <person name="Daum C."/>
            <person name="Floudas D."/>
            <person name="Sun H."/>
            <person name="Yadav J.S."/>
            <person name="Pangilinan J."/>
            <person name="Larsson K.H."/>
            <person name="Matsuura K."/>
            <person name="Barry K."/>
            <person name="Labutti K."/>
            <person name="Kuo R."/>
            <person name="Ohm R.A."/>
            <person name="Bhattacharya S.S."/>
            <person name="Shirouzu T."/>
            <person name="Yoshinaga Y."/>
            <person name="Martin F.M."/>
            <person name="Grigoriev I.V."/>
            <person name="Hibbett D.S."/>
        </authorList>
    </citation>
    <scope>NUCLEOTIDE SEQUENCE [LARGE SCALE GENOMIC DNA]</scope>
    <source>
        <strain evidence="10 11">HHB12029</strain>
    </source>
</reference>
<protein>
    <recommendedName>
        <fullName evidence="8">Protein-serine/threonine kinase</fullName>
        <ecNumber evidence="8">2.7.11.-</ecNumber>
    </recommendedName>
</protein>
<dbReference type="Pfam" id="PF10436">
    <property type="entry name" value="BCDHK_Adom3"/>
    <property type="match status" value="1"/>
</dbReference>
<organism evidence="10 11">
    <name type="scientific">Exidia glandulosa HHB12029</name>
    <dbReference type="NCBI Taxonomy" id="1314781"/>
    <lineage>
        <taxon>Eukaryota</taxon>
        <taxon>Fungi</taxon>
        <taxon>Dikarya</taxon>
        <taxon>Basidiomycota</taxon>
        <taxon>Agaricomycotina</taxon>
        <taxon>Agaricomycetes</taxon>
        <taxon>Auriculariales</taxon>
        <taxon>Exidiaceae</taxon>
        <taxon>Exidia</taxon>
    </lineage>
</organism>
<evidence type="ECO:0000256" key="7">
    <source>
        <dbReference type="ARBA" id="ARBA00023128"/>
    </source>
</evidence>
<keyword evidence="5 8" id="KW-0418">Kinase</keyword>
<dbReference type="GO" id="GO:0004740">
    <property type="term" value="F:pyruvate dehydrogenase (acetyl-transferring) kinase activity"/>
    <property type="evidence" value="ECO:0007669"/>
    <property type="project" value="TreeGrafter"/>
</dbReference>